<evidence type="ECO:0000256" key="7">
    <source>
        <dbReference type="PIRSR" id="PIRSR000705-2"/>
    </source>
</evidence>
<dbReference type="Gene3D" id="3.40.50.300">
    <property type="entry name" value="P-loop containing nucleotide triphosphate hydrolases"/>
    <property type="match status" value="1"/>
</dbReference>
<feature type="domain" description="Deoxynucleoside kinase" evidence="9">
    <location>
        <begin position="3"/>
        <end position="196"/>
    </location>
</feature>
<proteinExistence type="inferred from homology"/>
<evidence type="ECO:0000313" key="10">
    <source>
        <dbReference type="EMBL" id="AIZ45826.1"/>
    </source>
</evidence>
<feature type="binding site" evidence="8">
    <location>
        <begin position="7"/>
        <end position="15"/>
    </location>
    <ligand>
        <name>ATP</name>
        <dbReference type="ChEBI" id="CHEBI:30616"/>
    </ligand>
</feature>
<keyword evidence="2" id="KW-0808">Transferase</keyword>
<dbReference type="InterPro" id="IPR050566">
    <property type="entry name" value="Deoxyribonucleoside_kinase"/>
</dbReference>
<sequence length="207" mass="23729">MYLAVSGNIGSGKSTLTRMLSERYGLRPVYEPYADNPYLEDFYRDMRRYSFHSQVYFLSRRLEQHLNLVTGARYVIQDRTVFEDANIFARNLFESGQMEARDWATYGGLYEGILPALRVPDLLIHIDAGLPTLRRRIALRGRSYEQDIPDAYLAGLNRLYDAWVADFDACPVLRVPGDELDFVADPHAFERVCARVGAHGFGLPLLR</sequence>
<gene>
    <name evidence="10" type="ORF">QR90_13230</name>
</gene>
<dbReference type="CDD" id="cd01673">
    <property type="entry name" value="dNK"/>
    <property type="match status" value="1"/>
</dbReference>
<evidence type="ECO:0000256" key="4">
    <source>
        <dbReference type="ARBA" id="ARBA00022777"/>
    </source>
</evidence>
<dbReference type="Pfam" id="PF01712">
    <property type="entry name" value="dNK"/>
    <property type="match status" value="1"/>
</dbReference>
<reference evidence="11" key="1">
    <citation type="submission" date="2014-11" db="EMBL/GenBank/DDBJ databases">
        <title>Hymenobacter sp. DG25B genome submission.</title>
        <authorList>
            <person name="Jung H.-Y."/>
            <person name="Kim M.K."/>
            <person name="Srinivasan S."/>
            <person name="Lim S."/>
        </authorList>
    </citation>
    <scope>NUCLEOTIDE SEQUENCE [LARGE SCALE GENOMIC DNA]</scope>
    <source>
        <strain evidence="11">DY59</strain>
    </source>
</reference>
<feature type="binding site" evidence="7">
    <location>
        <position position="54"/>
    </location>
    <ligand>
        <name>substrate</name>
    </ligand>
</feature>
<keyword evidence="5 8" id="KW-0067">ATP-binding</keyword>
<keyword evidence="4 10" id="KW-0418">Kinase</keyword>
<feature type="binding site" evidence="7">
    <location>
        <position position="145"/>
    </location>
    <ligand>
        <name>substrate</name>
    </ligand>
</feature>
<dbReference type="SUPFAM" id="SSF52540">
    <property type="entry name" value="P-loop containing nucleoside triphosphate hydrolases"/>
    <property type="match status" value="1"/>
</dbReference>
<dbReference type="HOGENOM" id="CLU_030466_2_1_0"/>
<dbReference type="PANTHER" id="PTHR10513">
    <property type="entry name" value="DEOXYNUCLEOSIDE KINASE"/>
    <property type="match status" value="1"/>
</dbReference>
<dbReference type="PIRSF" id="PIRSF000705">
    <property type="entry name" value="DNK"/>
    <property type="match status" value="1"/>
</dbReference>
<dbReference type="GO" id="GO:0019136">
    <property type="term" value="F:deoxynucleoside kinase activity"/>
    <property type="evidence" value="ECO:0007669"/>
    <property type="project" value="InterPro"/>
</dbReference>
<evidence type="ECO:0000259" key="9">
    <source>
        <dbReference type="Pfam" id="PF01712"/>
    </source>
</evidence>
<feature type="binding site" evidence="7">
    <location>
        <position position="43"/>
    </location>
    <ligand>
        <name>substrate</name>
    </ligand>
</feature>
<evidence type="ECO:0000313" key="11">
    <source>
        <dbReference type="Proteomes" id="UP000030634"/>
    </source>
</evidence>
<dbReference type="InterPro" id="IPR027417">
    <property type="entry name" value="P-loop_NTPase"/>
</dbReference>
<feature type="binding site" evidence="8">
    <location>
        <begin position="180"/>
        <end position="182"/>
    </location>
    <ligand>
        <name>ATP</name>
        <dbReference type="ChEBI" id="CHEBI:30616"/>
    </ligand>
</feature>
<dbReference type="InterPro" id="IPR002624">
    <property type="entry name" value="DCK/DGK"/>
</dbReference>
<organism evidence="10 11">
    <name type="scientific">Deinococcus radiopugnans</name>
    <dbReference type="NCBI Taxonomy" id="57497"/>
    <lineage>
        <taxon>Bacteria</taxon>
        <taxon>Thermotogati</taxon>
        <taxon>Deinococcota</taxon>
        <taxon>Deinococci</taxon>
        <taxon>Deinococcales</taxon>
        <taxon>Deinococcaceae</taxon>
        <taxon>Deinococcus</taxon>
    </lineage>
</organism>
<feature type="binding site" evidence="8">
    <location>
        <begin position="136"/>
        <end position="140"/>
    </location>
    <ligand>
        <name>ATP</name>
        <dbReference type="ChEBI" id="CHEBI:30616"/>
    </ligand>
</feature>
<dbReference type="EMBL" id="CP010028">
    <property type="protein sequence ID" value="AIZ45826.1"/>
    <property type="molecule type" value="Genomic_DNA"/>
</dbReference>
<dbReference type="PANTHER" id="PTHR10513:SF35">
    <property type="entry name" value="DEOXYADENOSINE KINASE"/>
    <property type="match status" value="1"/>
</dbReference>
<protein>
    <submittedName>
        <fullName evidence="10">Deoxyguanosine kinase</fullName>
    </submittedName>
</protein>
<evidence type="ECO:0000256" key="5">
    <source>
        <dbReference type="ARBA" id="ARBA00022840"/>
    </source>
</evidence>
<dbReference type="RefSeq" id="WP_039685238.1">
    <property type="nucleotide sequence ID" value="NZ_CP010028.1"/>
</dbReference>
<feature type="binding site" evidence="7">
    <location>
        <position position="84"/>
    </location>
    <ligand>
        <name>substrate</name>
    </ligand>
</feature>
<evidence type="ECO:0000256" key="2">
    <source>
        <dbReference type="ARBA" id="ARBA00022679"/>
    </source>
</evidence>
<feature type="binding site" evidence="7">
    <location>
        <position position="31"/>
    </location>
    <ligand>
        <name>substrate</name>
    </ligand>
</feature>
<accession>A0A0A7KI54</accession>
<dbReference type="Proteomes" id="UP000030634">
    <property type="component" value="Chromosome"/>
</dbReference>
<comment type="similarity">
    <text evidence="1">Belongs to the DCK/DGK family.</text>
</comment>
<dbReference type="FunFam" id="3.40.50.300:FF:000659">
    <property type="entry name" value="Deoxyguanosine kinase"/>
    <property type="match status" value="1"/>
</dbReference>
<evidence type="ECO:0000256" key="8">
    <source>
        <dbReference type="PIRSR" id="PIRSR000705-3"/>
    </source>
</evidence>
<keyword evidence="3 8" id="KW-0547">Nucleotide-binding</keyword>
<dbReference type="GO" id="GO:0005737">
    <property type="term" value="C:cytoplasm"/>
    <property type="evidence" value="ECO:0007669"/>
    <property type="project" value="TreeGrafter"/>
</dbReference>
<name>A0A0A7KI54_9DEIO</name>
<dbReference type="KEGG" id="dsw:QR90_13230"/>
<evidence type="ECO:0000256" key="1">
    <source>
        <dbReference type="ARBA" id="ARBA00007420"/>
    </source>
</evidence>
<dbReference type="InterPro" id="IPR031314">
    <property type="entry name" value="DNK_dom"/>
</dbReference>
<evidence type="ECO:0000256" key="3">
    <source>
        <dbReference type="ARBA" id="ARBA00022741"/>
    </source>
</evidence>
<dbReference type="AlphaFoldDB" id="A0A0A7KI54"/>
<dbReference type="GO" id="GO:0005524">
    <property type="term" value="F:ATP binding"/>
    <property type="evidence" value="ECO:0007669"/>
    <property type="project" value="UniProtKB-KW"/>
</dbReference>
<evidence type="ECO:0000256" key="6">
    <source>
        <dbReference type="PIRSR" id="PIRSR000705-1"/>
    </source>
</evidence>
<feature type="binding site" evidence="7">
    <location>
        <position position="79"/>
    </location>
    <ligand>
        <name>substrate</name>
    </ligand>
</feature>
<feature type="active site" description="Proton acceptor" evidence="6">
    <location>
        <position position="78"/>
    </location>
</feature>
<dbReference type="STRING" id="1182571.QR90_13230"/>